<keyword evidence="3" id="KW-0238">DNA-binding</keyword>
<dbReference type="GO" id="GO:0003677">
    <property type="term" value="F:DNA binding"/>
    <property type="evidence" value="ECO:0007669"/>
    <property type="project" value="UniProtKB-KW"/>
</dbReference>
<name>A0A137PGG4_CONC2</name>
<proteinExistence type="inferred from homology"/>
<evidence type="ECO:0000256" key="1">
    <source>
        <dbReference type="ARBA" id="ARBA00009834"/>
    </source>
</evidence>
<dbReference type="Pfam" id="PF04157">
    <property type="entry name" value="EAP30"/>
    <property type="match status" value="1"/>
</dbReference>
<evidence type="ECO:0000313" key="4">
    <source>
        <dbReference type="Proteomes" id="UP000070444"/>
    </source>
</evidence>
<protein>
    <submittedName>
        <fullName evidence="3">Winged helix DNA-binding domain-containing protein</fullName>
    </submittedName>
</protein>
<dbReference type="OrthoDB" id="283883at2759"/>
<dbReference type="Proteomes" id="UP000070444">
    <property type="component" value="Unassembled WGS sequence"/>
</dbReference>
<dbReference type="STRING" id="796925.A0A137PGG4"/>
<sequence length="240" mass="28039">MRRRVGVAGLQNQTKTRELYSQKGNEIAKQQLEELNKQFSQFQTNLEQFSKLYQKDLKKNPEFRDYFHKLCRKIGVDTLASSNGFWSKLLGEGDYYYELGIQLIEICINSRELNGGLIQLSNLHKQLQVKRSKFDQTVTKEDIVKCLKTLNPLGGSYKLLAIGKEEFVQSIPRELNRDQTEAISLSQESKFITKRSLMERYNWTEERTSQLLEFLIAEGLFWLDDQADPKEYWLATGFTD</sequence>
<dbReference type="AlphaFoldDB" id="A0A137PGG4"/>
<dbReference type="PANTHER" id="PTHR12806:SF0">
    <property type="entry name" value="VACUOLAR-SORTING PROTEIN SNF8"/>
    <property type="match status" value="1"/>
</dbReference>
<comment type="similarity">
    <text evidence="1">Belongs to the SNF8 family.</text>
</comment>
<dbReference type="GO" id="GO:0000814">
    <property type="term" value="C:ESCRT II complex"/>
    <property type="evidence" value="ECO:0007669"/>
    <property type="project" value="InterPro"/>
</dbReference>
<dbReference type="InterPro" id="IPR016689">
    <property type="entry name" value="ESCRT-2_cplx_Snf8"/>
</dbReference>
<dbReference type="OMA" id="QIVEVCM"/>
<dbReference type="FunFam" id="1.10.10.10:FF:000085">
    <property type="entry name" value="Vacuolar-sorting protein SNF8"/>
    <property type="match status" value="1"/>
</dbReference>
<dbReference type="InterPro" id="IPR036388">
    <property type="entry name" value="WH-like_DNA-bd_sf"/>
</dbReference>
<dbReference type="GO" id="GO:0043328">
    <property type="term" value="P:protein transport to vacuole involved in ubiquitin-dependent protein catabolic process via the multivesicular body sorting pathway"/>
    <property type="evidence" value="ECO:0007669"/>
    <property type="project" value="TreeGrafter"/>
</dbReference>
<dbReference type="SUPFAM" id="SSF46785">
    <property type="entry name" value="Winged helix' DNA-binding domain"/>
    <property type="match status" value="2"/>
</dbReference>
<dbReference type="PANTHER" id="PTHR12806">
    <property type="entry name" value="EAP30 SUBUNIT OF ELL COMPLEX"/>
    <property type="match status" value="1"/>
</dbReference>
<organism evidence="3 4">
    <name type="scientific">Conidiobolus coronatus (strain ATCC 28846 / CBS 209.66 / NRRL 28638)</name>
    <name type="common">Delacroixia coronata</name>
    <dbReference type="NCBI Taxonomy" id="796925"/>
    <lineage>
        <taxon>Eukaryota</taxon>
        <taxon>Fungi</taxon>
        <taxon>Fungi incertae sedis</taxon>
        <taxon>Zoopagomycota</taxon>
        <taxon>Entomophthoromycotina</taxon>
        <taxon>Entomophthoromycetes</taxon>
        <taxon>Entomophthorales</taxon>
        <taxon>Ancylistaceae</taxon>
        <taxon>Conidiobolus</taxon>
    </lineage>
</organism>
<dbReference type="Gene3D" id="1.10.10.10">
    <property type="entry name" value="Winged helix-like DNA-binding domain superfamily/Winged helix DNA-binding domain"/>
    <property type="match status" value="2"/>
</dbReference>
<dbReference type="InterPro" id="IPR040608">
    <property type="entry name" value="Snf8/Vps36"/>
</dbReference>
<keyword evidence="2" id="KW-0175">Coiled coil</keyword>
<dbReference type="EMBL" id="KQ964428">
    <property type="protein sequence ID" value="KXN74082.1"/>
    <property type="molecule type" value="Genomic_DNA"/>
</dbReference>
<reference evidence="3 4" key="1">
    <citation type="journal article" date="2015" name="Genome Biol. Evol.">
        <title>Phylogenomic analyses indicate that early fungi evolved digesting cell walls of algal ancestors of land plants.</title>
        <authorList>
            <person name="Chang Y."/>
            <person name="Wang S."/>
            <person name="Sekimoto S."/>
            <person name="Aerts A.L."/>
            <person name="Choi C."/>
            <person name="Clum A."/>
            <person name="LaButti K.M."/>
            <person name="Lindquist E.A."/>
            <person name="Yee Ngan C."/>
            <person name="Ohm R.A."/>
            <person name="Salamov A.A."/>
            <person name="Grigoriev I.V."/>
            <person name="Spatafora J.W."/>
            <person name="Berbee M.L."/>
        </authorList>
    </citation>
    <scope>NUCLEOTIDE SEQUENCE [LARGE SCALE GENOMIC DNA]</scope>
    <source>
        <strain evidence="3 4">NRRL 28638</strain>
    </source>
</reference>
<evidence type="ECO:0000256" key="2">
    <source>
        <dbReference type="SAM" id="Coils"/>
    </source>
</evidence>
<evidence type="ECO:0000313" key="3">
    <source>
        <dbReference type="EMBL" id="KXN74082.1"/>
    </source>
</evidence>
<accession>A0A137PGG4</accession>
<feature type="coiled-coil region" evidence="2">
    <location>
        <begin position="25"/>
        <end position="52"/>
    </location>
</feature>
<gene>
    <name evidence="3" type="ORF">CONCODRAFT_54976</name>
</gene>
<dbReference type="InterPro" id="IPR036390">
    <property type="entry name" value="WH_DNA-bd_sf"/>
</dbReference>
<keyword evidence="4" id="KW-1185">Reference proteome</keyword>
<dbReference type="Gene3D" id="6.10.140.180">
    <property type="match status" value="1"/>
</dbReference>